<reference evidence="2" key="1">
    <citation type="journal article" date="2013" name="Genome Announc.">
        <title>First genome sequence of a syntrophic acetate-oxidizing bacterium, Tepidanaerobacter acetatoxydans strain Re1.</title>
        <authorList>
            <person name="Manzoor S."/>
            <person name="Bongcam-Rudloff E."/>
            <person name="Schnurer A."/>
            <person name="Muller B."/>
        </authorList>
    </citation>
    <scope>NUCLEOTIDE SEQUENCE [LARGE SCALE GENOMIC DNA]</scope>
    <source>
        <strain evidence="2">Re1</strain>
    </source>
</reference>
<evidence type="ECO:0000313" key="2">
    <source>
        <dbReference type="Proteomes" id="UP000010802"/>
    </source>
</evidence>
<dbReference type="KEGG" id="tep:TepRe1_0238"/>
<accession>F4LTB5</accession>
<dbReference type="KEGG" id="tae:TepiRe1_0258"/>
<accession>L0RVN1</accession>
<organism evidence="1 2">
    <name type="scientific">Tepidanaerobacter acetatoxydans (strain DSM 21804 / JCM 16047 / Re1)</name>
    <dbReference type="NCBI Taxonomy" id="1209989"/>
    <lineage>
        <taxon>Bacteria</taxon>
        <taxon>Bacillati</taxon>
        <taxon>Bacillota</taxon>
        <taxon>Clostridia</taxon>
        <taxon>Thermosediminibacterales</taxon>
        <taxon>Tepidanaerobacteraceae</taxon>
        <taxon>Tepidanaerobacter</taxon>
    </lineage>
</organism>
<dbReference type="HOGENOM" id="CLU_183749_1_0_9"/>
<dbReference type="PATRIC" id="fig|1209989.3.peg.276"/>
<protein>
    <submittedName>
        <fullName evidence="1">Uncharacterized protein</fullName>
    </submittedName>
</protein>
<dbReference type="OrthoDB" id="2991654at2"/>
<gene>
    <name evidence="1" type="ordered locus">TEPIRE1_0258</name>
</gene>
<dbReference type="Proteomes" id="UP000010802">
    <property type="component" value="Chromosome"/>
</dbReference>
<sequence length="62" mass="6929">MVEIDILAELSDMKIIDYRNTLTIVSLIEVLTEKGIICSNDVALKAQTLDAISEEQIKIHTI</sequence>
<keyword evidence="2" id="KW-1185">Reference proteome</keyword>
<dbReference type="AlphaFoldDB" id="F4LTB5"/>
<dbReference type="STRING" id="1209989.TepRe1_0238"/>
<evidence type="ECO:0000313" key="1">
    <source>
        <dbReference type="EMBL" id="CCP24940.1"/>
    </source>
</evidence>
<name>F4LTB5_TEPAE</name>
<dbReference type="RefSeq" id="WP_013777370.1">
    <property type="nucleotide sequence ID" value="NC_015519.1"/>
</dbReference>
<proteinExistence type="predicted"/>
<dbReference type="EMBL" id="HF563609">
    <property type="protein sequence ID" value="CCP24940.1"/>
    <property type="molecule type" value="Genomic_DNA"/>
</dbReference>